<protein>
    <submittedName>
        <fullName evidence="1">Uncharacterized protein</fullName>
    </submittedName>
</protein>
<dbReference type="RefSeq" id="WP_006842908.1">
    <property type="nucleotide sequence ID" value="NZ_AQWJ01000003.1"/>
</dbReference>
<sequence length="154" mass="17755">MEVYIPEGETYIKFDVSNIKNASINGITEYLGYDHCQVYSPISSSLYNIPVIVFEVFSKKVLFAFMDAHYSNQDVTQIINKYIKSVSLLDIYEDYFMFEDDLIEGINRGVFSVDFMSSVLGIIIDPNGSIICEDLRCEFTFKDGLLKRYAKREN</sequence>
<keyword evidence="2" id="KW-1185">Reference proteome</keyword>
<dbReference type="AlphaFoldDB" id="F8X0Z2"/>
<dbReference type="HOGENOM" id="CLU_1701468_0_0_10"/>
<evidence type="ECO:0000313" key="2">
    <source>
        <dbReference type="Proteomes" id="UP000006420"/>
    </source>
</evidence>
<proteinExistence type="predicted"/>
<reference evidence="1 2" key="1">
    <citation type="submission" date="2011-04" db="EMBL/GenBank/DDBJ databases">
        <title>The Genome Sequence of Dysgonomonas mossii DSM 22836.</title>
        <authorList>
            <consortium name="The Broad Institute Genome Sequencing Platform"/>
            <person name="Earl A."/>
            <person name="Ward D."/>
            <person name="Feldgarden M."/>
            <person name="Gevers D."/>
            <person name="Pudlo N."/>
            <person name="Martens E."/>
            <person name="Allen-Vercoe E."/>
            <person name="Young S.K."/>
            <person name="Zeng Q."/>
            <person name="Gargeya S."/>
            <person name="Fitzgerald M."/>
            <person name="Haas B."/>
            <person name="Abouelleil A."/>
            <person name="Alvarado L."/>
            <person name="Arachchi H.M."/>
            <person name="Berlin A."/>
            <person name="Brown A."/>
            <person name="Chapman S.B."/>
            <person name="Chen Z."/>
            <person name="Dunbar C."/>
            <person name="Freedman E."/>
            <person name="Gearin G."/>
            <person name="Gellesch M."/>
            <person name="Goldberg J."/>
            <person name="Griggs A."/>
            <person name="Gujja S."/>
            <person name="Heiman D."/>
            <person name="Howarth C."/>
            <person name="Larson L."/>
            <person name="Lui A."/>
            <person name="MacDonald P.J.P."/>
            <person name="Mehta T."/>
            <person name="Montmayeur A."/>
            <person name="Murphy C."/>
            <person name="Neiman D."/>
            <person name="Pearson M."/>
            <person name="Priest M."/>
            <person name="Roberts A."/>
            <person name="Saif S."/>
            <person name="Shea T."/>
            <person name="Shenoy N."/>
            <person name="Sisk P."/>
            <person name="Stolte C."/>
            <person name="Sykes S."/>
            <person name="Yandava C."/>
            <person name="Wortman J."/>
            <person name="Nusbaum C."/>
            <person name="Birren B."/>
        </authorList>
    </citation>
    <scope>NUCLEOTIDE SEQUENCE [LARGE SCALE GENOMIC DNA]</scope>
    <source>
        <strain evidence="1 2">DSM 22836</strain>
    </source>
</reference>
<name>F8X0Z2_9BACT</name>
<dbReference type="Proteomes" id="UP000006420">
    <property type="component" value="Unassembled WGS sequence"/>
</dbReference>
<gene>
    <name evidence="1" type="ORF">HMPREF9456_01537</name>
</gene>
<dbReference type="GeneID" id="78082189"/>
<organism evidence="1 2">
    <name type="scientific">Dysgonomonas mossii DSM 22836</name>
    <dbReference type="NCBI Taxonomy" id="742767"/>
    <lineage>
        <taxon>Bacteria</taxon>
        <taxon>Pseudomonadati</taxon>
        <taxon>Bacteroidota</taxon>
        <taxon>Bacteroidia</taxon>
        <taxon>Bacteroidales</taxon>
        <taxon>Dysgonomonadaceae</taxon>
        <taxon>Dysgonomonas</taxon>
    </lineage>
</organism>
<evidence type="ECO:0000313" key="1">
    <source>
        <dbReference type="EMBL" id="EGK03470.1"/>
    </source>
</evidence>
<dbReference type="EMBL" id="ADLW01000006">
    <property type="protein sequence ID" value="EGK03470.1"/>
    <property type="molecule type" value="Genomic_DNA"/>
</dbReference>
<accession>F8X0Z2</accession>
<comment type="caution">
    <text evidence="1">The sequence shown here is derived from an EMBL/GenBank/DDBJ whole genome shotgun (WGS) entry which is preliminary data.</text>
</comment>